<dbReference type="RefSeq" id="WP_062093032.1">
    <property type="nucleotide sequence ID" value="NZ_FCOK02000138.1"/>
</dbReference>
<evidence type="ECO:0000313" key="2">
    <source>
        <dbReference type="Proteomes" id="UP000054683"/>
    </source>
</evidence>
<protein>
    <submittedName>
        <fullName evidence="1">Uncharacterized protein</fullName>
    </submittedName>
</protein>
<accession>A0A158JXS0</accession>
<proteinExistence type="predicted"/>
<evidence type="ECO:0000313" key="1">
    <source>
        <dbReference type="EMBL" id="SAL73618.1"/>
    </source>
</evidence>
<dbReference type="OrthoDB" id="9133355at2"/>
<reference evidence="1 2" key="1">
    <citation type="submission" date="2016-01" db="EMBL/GenBank/DDBJ databases">
        <authorList>
            <person name="Oliw E.H."/>
        </authorList>
    </citation>
    <scope>NUCLEOTIDE SEQUENCE [LARGE SCALE GENOMIC DNA]</scope>
    <source>
        <strain evidence="1">LMG 27134</strain>
    </source>
</reference>
<name>A0A158JXS0_9BURK</name>
<dbReference type="EMBL" id="FCOK02000138">
    <property type="protein sequence ID" value="SAL73618.1"/>
    <property type="molecule type" value="Genomic_DNA"/>
</dbReference>
<gene>
    <name evidence="1" type="ORF">AWB69_09040</name>
</gene>
<dbReference type="AlphaFoldDB" id="A0A158JXS0"/>
<sequence length="65" mass="7111">MSEELSAKAKAALLELNERGASDQPLMVEWDIQMQLEKHELGSAAPHGGCLITKKGRAYVQEMNG</sequence>
<dbReference type="Proteomes" id="UP000054683">
    <property type="component" value="Unassembled WGS sequence"/>
</dbReference>
<organism evidence="1 2">
    <name type="scientific">Caballeronia udeis</name>
    <dbReference type="NCBI Taxonomy" id="1232866"/>
    <lineage>
        <taxon>Bacteria</taxon>
        <taxon>Pseudomonadati</taxon>
        <taxon>Pseudomonadota</taxon>
        <taxon>Betaproteobacteria</taxon>
        <taxon>Burkholderiales</taxon>
        <taxon>Burkholderiaceae</taxon>
        <taxon>Caballeronia</taxon>
    </lineage>
</organism>